<keyword evidence="5" id="KW-0677">Repeat</keyword>
<organism evidence="12 13">
    <name type="scientific">Trueperella pyogenes</name>
    <dbReference type="NCBI Taxonomy" id="1661"/>
    <lineage>
        <taxon>Bacteria</taxon>
        <taxon>Bacillati</taxon>
        <taxon>Actinomycetota</taxon>
        <taxon>Actinomycetes</taxon>
        <taxon>Actinomycetales</taxon>
        <taxon>Actinomycetaceae</taxon>
        <taxon>Trueperella</taxon>
    </lineage>
</organism>
<comment type="function">
    <text evidence="10">Probably part of an ABC transporter complex. Responsible for energy coupling to the transport system.</text>
</comment>
<dbReference type="EMBL" id="CP033905">
    <property type="protein sequence ID" value="AZR06950.1"/>
    <property type="molecule type" value="Genomic_DNA"/>
</dbReference>
<dbReference type="PROSITE" id="PS50893">
    <property type="entry name" value="ABC_TRANSPORTER_2"/>
    <property type="match status" value="2"/>
</dbReference>
<dbReference type="Gene3D" id="3.40.50.300">
    <property type="entry name" value="P-loop containing nucleotide triphosphate hydrolases"/>
    <property type="match status" value="2"/>
</dbReference>
<dbReference type="SMART" id="SM00382">
    <property type="entry name" value="AAA"/>
    <property type="match status" value="2"/>
</dbReference>
<feature type="domain" description="ABC transporter" evidence="11">
    <location>
        <begin position="273"/>
        <end position="508"/>
    </location>
</feature>
<evidence type="ECO:0000256" key="2">
    <source>
        <dbReference type="ARBA" id="ARBA00005417"/>
    </source>
</evidence>
<comment type="subcellular location">
    <subcellularLocation>
        <location evidence="1">Cell membrane</location>
        <topology evidence="1">Peripheral membrane protein</topology>
    </subcellularLocation>
</comment>
<name>A0A3S9QLX1_9ACTO</name>
<dbReference type="GO" id="GO:0005524">
    <property type="term" value="F:ATP binding"/>
    <property type="evidence" value="ECO:0007669"/>
    <property type="project" value="UniProtKB-KW"/>
</dbReference>
<dbReference type="SUPFAM" id="SSF52540">
    <property type="entry name" value="P-loop containing nucleoside triphosphate hydrolases"/>
    <property type="match status" value="2"/>
</dbReference>
<evidence type="ECO:0000256" key="6">
    <source>
        <dbReference type="ARBA" id="ARBA00022741"/>
    </source>
</evidence>
<keyword evidence="4" id="KW-1003">Cell membrane</keyword>
<dbReference type="GO" id="GO:0016887">
    <property type="term" value="F:ATP hydrolysis activity"/>
    <property type="evidence" value="ECO:0007669"/>
    <property type="project" value="InterPro"/>
</dbReference>
<reference evidence="12 13" key="1">
    <citation type="submission" date="2018-11" db="EMBL/GenBank/DDBJ databases">
        <title>Multidrug-resistant genes are associated with an 42-kb island TGI1 carrying a complex class 1 integron in a Trueperella pyogenes.</title>
        <authorList>
            <person name="Dong W."/>
        </authorList>
    </citation>
    <scope>NUCLEOTIDE SEQUENCE [LARGE SCALE GENOMIC DNA]</scope>
    <source>
        <strain evidence="12 13">TP4</strain>
    </source>
</reference>
<dbReference type="InterPro" id="IPR050095">
    <property type="entry name" value="ECF_ABC_transporter_ATP-bd"/>
</dbReference>
<dbReference type="InterPro" id="IPR027417">
    <property type="entry name" value="P-loop_NTPase"/>
</dbReference>
<evidence type="ECO:0000256" key="10">
    <source>
        <dbReference type="ARBA" id="ARBA00025157"/>
    </source>
</evidence>
<evidence type="ECO:0000313" key="12">
    <source>
        <dbReference type="EMBL" id="AZR06950.1"/>
    </source>
</evidence>
<proteinExistence type="inferred from homology"/>
<evidence type="ECO:0000313" key="13">
    <source>
        <dbReference type="Proteomes" id="UP000275951"/>
    </source>
</evidence>
<keyword evidence="9" id="KW-0472">Membrane</keyword>
<dbReference type="PROSITE" id="PS00211">
    <property type="entry name" value="ABC_TRANSPORTER_1"/>
    <property type="match status" value="1"/>
</dbReference>
<dbReference type="InterPro" id="IPR003439">
    <property type="entry name" value="ABC_transporter-like_ATP-bd"/>
</dbReference>
<dbReference type="RefSeq" id="WP_108726478.1">
    <property type="nucleotide sequence ID" value="NZ_CP029001.1"/>
</dbReference>
<sequence>MNSCAPITLDRATFQYIGKDDAAIRGIDLDIHEGEFVVLTGRSGCGKTTVARLINGLVPYFHEGTLDGTVYVEGMDTRDLSIGDIGKVVGSVFQDPRSQFFMTDTTSEVAFGCMNAGLPQAAVLERVNSAFQRLGIQHLRDRSVFTLSSGEMQMVAIASCYAMDPSVYVFDEPSANLDIAAVKTLKRAMSKLKREGKTVVVLEHRLFYLSDLIDRLVVIEDGAVAKTYDAASLTSLEDQSLARMGLRSLQLQSALRAIPVRNPALPMHKAAIFEAKELTFSHSSRHSVKNAETRSPSFHTVGPLSFSAQSGEIVGIIGENGAGKTTLSRLCCGLEEEDCGTLLIDGKPLSVTERVGRVRLVMQDPDYQIFSDSVLGELSVSGRRDASACEQALRTLGLWEMRQAHPATLSRGQKQRLTIACALVDEAAAFFFDEPTSGMDRKNMERAASAIRSLAQSGSVIFAVSHDYEFLLSVCNRIIHLSAGRIIDDFALDGSTREKLLKSLEADAQWDAHTDA</sequence>
<dbReference type="GO" id="GO:0042626">
    <property type="term" value="F:ATPase-coupled transmembrane transporter activity"/>
    <property type="evidence" value="ECO:0007669"/>
    <property type="project" value="TreeGrafter"/>
</dbReference>
<dbReference type="Pfam" id="PF00005">
    <property type="entry name" value="ABC_tran"/>
    <property type="match status" value="2"/>
</dbReference>
<accession>A0A3S9QLX1</accession>
<dbReference type="GO" id="GO:0043190">
    <property type="term" value="C:ATP-binding cassette (ABC) transporter complex"/>
    <property type="evidence" value="ECO:0007669"/>
    <property type="project" value="TreeGrafter"/>
</dbReference>
<keyword evidence="8" id="KW-1278">Translocase</keyword>
<dbReference type="InterPro" id="IPR015856">
    <property type="entry name" value="ABC_transpr_CbiO/EcfA_su"/>
</dbReference>
<evidence type="ECO:0000256" key="1">
    <source>
        <dbReference type="ARBA" id="ARBA00004202"/>
    </source>
</evidence>
<evidence type="ECO:0000256" key="4">
    <source>
        <dbReference type="ARBA" id="ARBA00022475"/>
    </source>
</evidence>
<evidence type="ECO:0000259" key="11">
    <source>
        <dbReference type="PROSITE" id="PS50893"/>
    </source>
</evidence>
<dbReference type="PANTHER" id="PTHR43553">
    <property type="entry name" value="HEAVY METAL TRANSPORTER"/>
    <property type="match status" value="1"/>
</dbReference>
<dbReference type="Proteomes" id="UP000275951">
    <property type="component" value="Chromosome"/>
</dbReference>
<gene>
    <name evidence="12" type="ORF">EBQ10_06340</name>
</gene>
<dbReference type="InterPro" id="IPR017871">
    <property type="entry name" value="ABC_transporter-like_CS"/>
</dbReference>
<feature type="domain" description="ABC transporter" evidence="11">
    <location>
        <begin position="7"/>
        <end position="246"/>
    </location>
</feature>
<keyword evidence="3" id="KW-0813">Transport</keyword>
<dbReference type="InterPro" id="IPR003593">
    <property type="entry name" value="AAA+_ATPase"/>
</dbReference>
<keyword evidence="6" id="KW-0547">Nucleotide-binding</keyword>
<protein>
    <submittedName>
        <fullName evidence="12">ABC transporter ATP-binding protein</fullName>
    </submittedName>
</protein>
<evidence type="ECO:0000256" key="9">
    <source>
        <dbReference type="ARBA" id="ARBA00023136"/>
    </source>
</evidence>
<dbReference type="AlphaFoldDB" id="A0A3S9QLX1"/>
<keyword evidence="7 12" id="KW-0067">ATP-binding</keyword>
<evidence type="ECO:0000256" key="7">
    <source>
        <dbReference type="ARBA" id="ARBA00022840"/>
    </source>
</evidence>
<evidence type="ECO:0000256" key="3">
    <source>
        <dbReference type="ARBA" id="ARBA00022448"/>
    </source>
</evidence>
<comment type="similarity">
    <text evidence="2">Belongs to the ABC transporter superfamily.</text>
</comment>
<evidence type="ECO:0000256" key="8">
    <source>
        <dbReference type="ARBA" id="ARBA00022967"/>
    </source>
</evidence>
<dbReference type="PANTHER" id="PTHR43553:SF23">
    <property type="entry name" value="ABC TRANSPORTER ATP-BINDING COMPONENT"/>
    <property type="match status" value="1"/>
</dbReference>
<dbReference type="CDD" id="cd03225">
    <property type="entry name" value="ABC_cobalt_CbiO_domain1"/>
    <property type="match status" value="1"/>
</dbReference>
<evidence type="ECO:0000256" key="5">
    <source>
        <dbReference type="ARBA" id="ARBA00022737"/>
    </source>
</evidence>